<gene>
    <name evidence="1" type="ORF">POPTR_018G113901v4</name>
</gene>
<dbReference type="EMBL" id="CM009307">
    <property type="protein sequence ID" value="KAI9378578.1"/>
    <property type="molecule type" value="Genomic_DNA"/>
</dbReference>
<name>A0ACC0RN96_POPTR</name>
<evidence type="ECO:0000313" key="2">
    <source>
        <dbReference type="Proteomes" id="UP000006729"/>
    </source>
</evidence>
<dbReference type="Proteomes" id="UP000006729">
    <property type="component" value="Chromosome 18"/>
</dbReference>
<organism evidence="1 2">
    <name type="scientific">Populus trichocarpa</name>
    <name type="common">Western balsam poplar</name>
    <name type="synonym">Populus balsamifera subsp. trichocarpa</name>
    <dbReference type="NCBI Taxonomy" id="3694"/>
    <lineage>
        <taxon>Eukaryota</taxon>
        <taxon>Viridiplantae</taxon>
        <taxon>Streptophyta</taxon>
        <taxon>Embryophyta</taxon>
        <taxon>Tracheophyta</taxon>
        <taxon>Spermatophyta</taxon>
        <taxon>Magnoliopsida</taxon>
        <taxon>eudicotyledons</taxon>
        <taxon>Gunneridae</taxon>
        <taxon>Pentapetalae</taxon>
        <taxon>rosids</taxon>
        <taxon>fabids</taxon>
        <taxon>Malpighiales</taxon>
        <taxon>Salicaceae</taxon>
        <taxon>Saliceae</taxon>
        <taxon>Populus</taxon>
    </lineage>
</organism>
<accession>A0ACC0RN96</accession>
<keyword evidence="2" id="KW-1185">Reference proteome</keyword>
<evidence type="ECO:0000313" key="1">
    <source>
        <dbReference type="EMBL" id="KAI9378578.1"/>
    </source>
</evidence>
<proteinExistence type="predicted"/>
<reference evidence="1 2" key="1">
    <citation type="journal article" date="2006" name="Science">
        <title>The genome of black cottonwood, Populus trichocarpa (Torr. &amp; Gray).</title>
        <authorList>
            <person name="Tuskan G.A."/>
            <person name="Difazio S."/>
            <person name="Jansson S."/>
            <person name="Bohlmann J."/>
            <person name="Grigoriev I."/>
            <person name="Hellsten U."/>
            <person name="Putnam N."/>
            <person name="Ralph S."/>
            <person name="Rombauts S."/>
            <person name="Salamov A."/>
            <person name="Schein J."/>
            <person name="Sterck L."/>
            <person name="Aerts A."/>
            <person name="Bhalerao R.R."/>
            <person name="Bhalerao R.P."/>
            <person name="Blaudez D."/>
            <person name="Boerjan W."/>
            <person name="Brun A."/>
            <person name="Brunner A."/>
            <person name="Busov V."/>
            <person name="Campbell M."/>
            <person name="Carlson J."/>
            <person name="Chalot M."/>
            <person name="Chapman J."/>
            <person name="Chen G.L."/>
            <person name="Cooper D."/>
            <person name="Coutinho P.M."/>
            <person name="Couturier J."/>
            <person name="Covert S."/>
            <person name="Cronk Q."/>
            <person name="Cunningham R."/>
            <person name="Davis J."/>
            <person name="Degroeve S."/>
            <person name="Dejardin A."/>
            <person name="Depamphilis C."/>
            <person name="Detter J."/>
            <person name="Dirks B."/>
            <person name="Dubchak I."/>
            <person name="Duplessis S."/>
            <person name="Ehlting J."/>
            <person name="Ellis B."/>
            <person name="Gendler K."/>
            <person name="Goodstein D."/>
            <person name="Gribskov M."/>
            <person name="Grimwood J."/>
            <person name="Groover A."/>
            <person name="Gunter L."/>
            <person name="Hamberger B."/>
            <person name="Heinze B."/>
            <person name="Helariutta Y."/>
            <person name="Henrissat B."/>
            <person name="Holligan D."/>
            <person name="Holt R."/>
            <person name="Huang W."/>
            <person name="Islam-Faridi N."/>
            <person name="Jones S."/>
            <person name="Jones-Rhoades M."/>
            <person name="Jorgensen R."/>
            <person name="Joshi C."/>
            <person name="Kangasjarvi J."/>
            <person name="Karlsson J."/>
            <person name="Kelleher C."/>
            <person name="Kirkpatrick R."/>
            <person name="Kirst M."/>
            <person name="Kohler A."/>
            <person name="Kalluri U."/>
            <person name="Larimer F."/>
            <person name="Leebens-Mack J."/>
            <person name="Leple J.C."/>
            <person name="Locascio P."/>
            <person name="Lou Y."/>
            <person name="Lucas S."/>
            <person name="Martin F."/>
            <person name="Montanini B."/>
            <person name="Napoli C."/>
            <person name="Nelson D.R."/>
            <person name="Nelson C."/>
            <person name="Nieminen K."/>
            <person name="Nilsson O."/>
            <person name="Pereda V."/>
            <person name="Peter G."/>
            <person name="Philippe R."/>
            <person name="Pilate G."/>
            <person name="Poliakov A."/>
            <person name="Razumovskaya J."/>
            <person name="Richardson P."/>
            <person name="Rinaldi C."/>
            <person name="Ritland K."/>
            <person name="Rouze P."/>
            <person name="Ryaboy D."/>
            <person name="Schmutz J."/>
            <person name="Schrader J."/>
            <person name="Segerman B."/>
            <person name="Shin H."/>
            <person name="Siddiqui A."/>
            <person name="Sterky F."/>
            <person name="Terry A."/>
            <person name="Tsai C.J."/>
            <person name="Uberbacher E."/>
            <person name="Unneberg P."/>
            <person name="Vahala J."/>
            <person name="Wall K."/>
            <person name="Wessler S."/>
            <person name="Yang G."/>
            <person name="Yin T."/>
            <person name="Douglas C."/>
            <person name="Marra M."/>
            <person name="Sandberg G."/>
            <person name="Van de Peer Y."/>
            <person name="Rokhsar D."/>
        </authorList>
    </citation>
    <scope>NUCLEOTIDE SEQUENCE [LARGE SCALE GENOMIC DNA]</scope>
    <source>
        <strain evidence="2">cv. Nisqually</strain>
    </source>
</reference>
<comment type="caution">
    <text evidence="1">The sequence shown here is derived from an EMBL/GenBank/DDBJ whole genome shotgun (WGS) entry which is preliminary data.</text>
</comment>
<protein>
    <submittedName>
        <fullName evidence="1">Uncharacterized protein</fullName>
    </submittedName>
</protein>
<sequence>MFIAASDIMFRCVFDGCISVDNMEIERRPYHRNCSCALHKMEGGSSTGFPLPRNMFYPKKQSWRRCSLSLATPSILLAYQLKKRLKKLWYSISIFLLNSQPLSHCITKSTPIFSAPYWEEDPISILTMSNEVQVIARVLLWAACSTLLVQSGLAQLPLLPKIPGLPDITLPPIPGLPLLPGLPQIPGLPKIPLPPIPGLPLIPGLPQIPGLPLLPPLPQIPGLPSIPGLTSVPGPPPRSQIPGGPPRSQIPGRPLLPGPPQVPGLPPPPPPPQIPGVPTPGTPVGIANAGHQ</sequence>